<proteinExistence type="predicted"/>
<evidence type="ECO:0000256" key="1">
    <source>
        <dbReference type="SAM" id="MobiDB-lite"/>
    </source>
</evidence>
<dbReference type="AlphaFoldDB" id="A0A097SQX0"/>
<protein>
    <submittedName>
        <fullName evidence="2">Uncharacterized protein</fullName>
    </submittedName>
</protein>
<dbReference type="EMBL" id="KJ605395">
    <property type="protein sequence ID" value="AIU93917.1"/>
    <property type="molecule type" value="Genomic_DNA"/>
</dbReference>
<evidence type="ECO:0000313" key="2">
    <source>
        <dbReference type="EMBL" id="AIU93917.1"/>
    </source>
</evidence>
<sequence length="174" mass="19590">MFGELRHEVSNELFVGTSARRAGWSHDWQSGWSHLPGKNQVKVVPFSWQATAAVGGRSSSASRPRRTKPGSTATRSGGYTAWYRHITLSMAAAAFLTILRRDAEKRGCVTGSEADIAAPSPPPEDRHAPLMSFSVNETRRLFNRIVDPVRHPPAHIWRWSLWRRMHQTPARRVV</sequence>
<name>A0A097SQX0_9NOCA</name>
<keyword evidence="2" id="KW-0614">Plasmid</keyword>
<geneLocation type="plasmid" evidence="2">
    <name>pNSL1</name>
</geneLocation>
<reference evidence="2" key="1">
    <citation type="submission" date="2014-03" db="EMBL/GenBank/DDBJ databases">
        <authorList>
            <person name="Zhang G."/>
            <person name="Zhu L."/>
            <person name="Fang P."/>
        </authorList>
    </citation>
    <scope>NUCLEOTIDE SEQUENCE</scope>
    <source>
        <strain evidence="2">NS1</strain>
        <plasmid evidence="2">pNSL1</plasmid>
    </source>
</reference>
<organism evidence="2">
    <name type="scientific">Rhodococcus sp. NS1</name>
    <dbReference type="NCBI Taxonomy" id="402236"/>
    <lineage>
        <taxon>Bacteria</taxon>
        <taxon>Bacillati</taxon>
        <taxon>Actinomycetota</taxon>
        <taxon>Actinomycetes</taxon>
        <taxon>Mycobacteriales</taxon>
        <taxon>Nocardiaceae</taxon>
        <taxon>Rhodococcus</taxon>
    </lineage>
</organism>
<feature type="region of interest" description="Disordered" evidence="1">
    <location>
        <begin position="55"/>
        <end position="74"/>
    </location>
</feature>
<gene>
    <name evidence="2" type="ORF">LRS1606.483</name>
</gene>
<accession>A0A097SQX0</accession>